<feature type="compositionally biased region" description="Polar residues" evidence="1">
    <location>
        <begin position="34"/>
        <end position="49"/>
    </location>
</feature>
<evidence type="ECO:0000313" key="2">
    <source>
        <dbReference type="EMBL" id="PRT56132.1"/>
    </source>
</evidence>
<proteinExistence type="predicted"/>
<feature type="compositionally biased region" description="Polar residues" evidence="1">
    <location>
        <begin position="1"/>
        <end position="25"/>
    </location>
</feature>
<gene>
    <name evidence="2" type="ORF">B9G98_03752</name>
</gene>
<sequence length="130" mass="14255">MSSTPLSKNETLSSPTQMPESNTHITPAKRRTSLRLSQTPQQRTPSLSDSPIPVLTPPARPPEHRETPRKTPRSTRTAIQKPAGVTKAPAKPPKSRTVRKKALSNALAKDEKLKHTAEQKQPVAAETETK</sequence>
<dbReference type="Proteomes" id="UP000238350">
    <property type="component" value="Unassembled WGS sequence"/>
</dbReference>
<dbReference type="EMBL" id="NDIQ01000022">
    <property type="protein sequence ID" value="PRT56132.1"/>
    <property type="molecule type" value="Genomic_DNA"/>
</dbReference>
<feature type="region of interest" description="Disordered" evidence="1">
    <location>
        <begin position="1"/>
        <end position="130"/>
    </location>
</feature>
<dbReference type="GeneID" id="36517500"/>
<reference evidence="2 3" key="1">
    <citation type="submission" date="2017-04" db="EMBL/GenBank/DDBJ databases">
        <title>Genome sequencing of [Candida] sorbophila.</title>
        <authorList>
            <person name="Ahn J.O."/>
        </authorList>
    </citation>
    <scope>NUCLEOTIDE SEQUENCE [LARGE SCALE GENOMIC DNA]</scope>
    <source>
        <strain evidence="2 3">DS02</strain>
    </source>
</reference>
<evidence type="ECO:0000256" key="1">
    <source>
        <dbReference type="SAM" id="MobiDB-lite"/>
    </source>
</evidence>
<keyword evidence="3" id="KW-1185">Reference proteome</keyword>
<name>A0A2T0FMB7_9ASCO</name>
<dbReference type="RefSeq" id="XP_024666077.1">
    <property type="nucleotide sequence ID" value="XM_024810309.1"/>
</dbReference>
<feature type="compositionally biased region" description="Basic and acidic residues" evidence="1">
    <location>
        <begin position="108"/>
        <end position="118"/>
    </location>
</feature>
<protein>
    <submittedName>
        <fullName evidence="2">Uncharacterized protein</fullName>
    </submittedName>
</protein>
<comment type="caution">
    <text evidence="2">The sequence shown here is derived from an EMBL/GenBank/DDBJ whole genome shotgun (WGS) entry which is preliminary data.</text>
</comment>
<organism evidence="2 3">
    <name type="scientific">Wickerhamiella sorbophila</name>
    <dbReference type="NCBI Taxonomy" id="45607"/>
    <lineage>
        <taxon>Eukaryota</taxon>
        <taxon>Fungi</taxon>
        <taxon>Dikarya</taxon>
        <taxon>Ascomycota</taxon>
        <taxon>Saccharomycotina</taxon>
        <taxon>Dipodascomycetes</taxon>
        <taxon>Dipodascales</taxon>
        <taxon>Trichomonascaceae</taxon>
        <taxon>Wickerhamiella</taxon>
    </lineage>
</organism>
<dbReference type="AlphaFoldDB" id="A0A2T0FMB7"/>
<feature type="compositionally biased region" description="Basic residues" evidence="1">
    <location>
        <begin position="93"/>
        <end position="102"/>
    </location>
</feature>
<accession>A0A2T0FMB7</accession>
<evidence type="ECO:0000313" key="3">
    <source>
        <dbReference type="Proteomes" id="UP000238350"/>
    </source>
</evidence>